<dbReference type="InterPro" id="IPR012327">
    <property type="entry name" value="MeTrfase_D12"/>
</dbReference>
<dbReference type="GO" id="GO:0009007">
    <property type="term" value="F:site-specific DNA-methyltransferase (adenine-specific) activity"/>
    <property type="evidence" value="ECO:0007669"/>
    <property type="project" value="UniProtKB-EC"/>
</dbReference>
<evidence type="ECO:0000313" key="8">
    <source>
        <dbReference type="EMBL" id="ELZ02152.1"/>
    </source>
</evidence>
<evidence type="ECO:0000256" key="3">
    <source>
        <dbReference type="ARBA" id="ARBA00022603"/>
    </source>
</evidence>
<dbReference type="PATRIC" id="fig|1227491.4.peg.3584"/>
<evidence type="ECO:0000256" key="5">
    <source>
        <dbReference type="ARBA" id="ARBA00022691"/>
    </source>
</evidence>
<evidence type="ECO:0000256" key="2">
    <source>
        <dbReference type="ARBA" id="ARBA00011900"/>
    </source>
</evidence>
<dbReference type="GO" id="GO:0006298">
    <property type="term" value="P:mismatch repair"/>
    <property type="evidence" value="ECO:0007669"/>
    <property type="project" value="TreeGrafter"/>
</dbReference>
<dbReference type="Gene3D" id="3.40.50.150">
    <property type="entry name" value="Vaccinia Virus protein VP39"/>
    <property type="match status" value="1"/>
</dbReference>
<evidence type="ECO:0000313" key="9">
    <source>
        <dbReference type="Proteomes" id="UP000011591"/>
    </source>
</evidence>
<comment type="caution">
    <text evidence="8">The sequence shown here is derived from an EMBL/GenBank/DDBJ whole genome shotgun (WGS) entry which is preliminary data.</text>
</comment>
<name>M0AUZ8_9EURY</name>
<dbReference type="GO" id="GO:0032259">
    <property type="term" value="P:methylation"/>
    <property type="evidence" value="ECO:0007669"/>
    <property type="project" value="UniProtKB-KW"/>
</dbReference>
<dbReference type="SUPFAM" id="SSF53335">
    <property type="entry name" value="S-adenosyl-L-methionine-dependent methyltransferases"/>
    <property type="match status" value="1"/>
</dbReference>
<sequence length="358" mass="41258">MVFLASVNPRLPIIVPDPNESPSNTTSNESPEHDIEHEAHRETLPKTDEKSKRGIITAGPKQTAVTTSVFPYPGGKSYLAPWIIDHIPSHRCYVEVFGGSAAVLVTKDESHIEVYNDRDGDLVQFFTTLREREDELVEWLQQTPYAREQHEAWKRAFYDGERPDDPIERAGRFFYLRYSQYAAKYRTASGFAAANQRNKARKFRNATEHLHEFAGRFQNVQIENLDYADLMAQYDGEQTFFYADPPYVDEGDILYRHGEFDHERFVETLRELEGRWAVSYQRLPEHLDEYTVVEQDRSQFMNKQHDDASRSTAATERLVMNYEIEETGRFQRGTQTTLPGTGGGLGRSEPSDRSDQGE</sequence>
<dbReference type="InterPro" id="IPR029063">
    <property type="entry name" value="SAM-dependent_MTases_sf"/>
</dbReference>
<dbReference type="AlphaFoldDB" id="M0AUZ8"/>
<protein>
    <recommendedName>
        <fullName evidence="2">site-specific DNA-methyltransferase (adenine-specific)</fullName>
        <ecNumber evidence="2">2.1.1.72</ecNumber>
    </recommendedName>
</protein>
<dbReference type="GO" id="GO:0009307">
    <property type="term" value="P:DNA restriction-modification system"/>
    <property type="evidence" value="ECO:0007669"/>
    <property type="project" value="InterPro"/>
</dbReference>
<feature type="compositionally biased region" description="Basic and acidic residues" evidence="7">
    <location>
        <begin position="30"/>
        <end position="52"/>
    </location>
</feature>
<dbReference type="PANTHER" id="PTHR30481">
    <property type="entry name" value="DNA ADENINE METHYLASE"/>
    <property type="match status" value="1"/>
</dbReference>
<dbReference type="PRINTS" id="PR00505">
    <property type="entry name" value="D12N6MTFRASE"/>
</dbReference>
<feature type="region of interest" description="Disordered" evidence="7">
    <location>
        <begin position="13"/>
        <end position="53"/>
    </location>
</feature>
<keyword evidence="3 8" id="KW-0489">Methyltransferase</keyword>
<comment type="catalytic activity">
    <reaction evidence="6">
        <text>a 2'-deoxyadenosine in DNA + S-adenosyl-L-methionine = an N(6)-methyl-2'-deoxyadenosine in DNA + S-adenosyl-L-homocysteine + H(+)</text>
        <dbReference type="Rhea" id="RHEA:15197"/>
        <dbReference type="Rhea" id="RHEA-COMP:12418"/>
        <dbReference type="Rhea" id="RHEA-COMP:12419"/>
        <dbReference type="ChEBI" id="CHEBI:15378"/>
        <dbReference type="ChEBI" id="CHEBI:57856"/>
        <dbReference type="ChEBI" id="CHEBI:59789"/>
        <dbReference type="ChEBI" id="CHEBI:90615"/>
        <dbReference type="ChEBI" id="CHEBI:90616"/>
        <dbReference type="EC" id="2.1.1.72"/>
    </reaction>
</comment>
<keyword evidence="4 8" id="KW-0808">Transferase</keyword>
<dbReference type="Proteomes" id="UP000011591">
    <property type="component" value="Unassembled WGS sequence"/>
</dbReference>
<evidence type="ECO:0000256" key="6">
    <source>
        <dbReference type="ARBA" id="ARBA00047942"/>
    </source>
</evidence>
<dbReference type="GO" id="GO:0043565">
    <property type="term" value="F:sequence-specific DNA binding"/>
    <property type="evidence" value="ECO:0007669"/>
    <property type="project" value="TreeGrafter"/>
</dbReference>
<evidence type="ECO:0000256" key="4">
    <source>
        <dbReference type="ARBA" id="ARBA00022679"/>
    </source>
</evidence>
<comment type="similarity">
    <text evidence="1">Belongs to the N(4)/N(6)-methyltransferase family.</text>
</comment>
<proteinExistence type="inferred from homology"/>
<dbReference type="EC" id="2.1.1.72" evidence="2"/>
<dbReference type="EMBL" id="AOIP01000040">
    <property type="protein sequence ID" value="ELZ02152.1"/>
    <property type="molecule type" value="Genomic_DNA"/>
</dbReference>
<feature type="region of interest" description="Disordered" evidence="7">
    <location>
        <begin position="324"/>
        <end position="358"/>
    </location>
</feature>
<dbReference type="Pfam" id="PF02086">
    <property type="entry name" value="MethyltransfD12"/>
    <property type="match status" value="1"/>
</dbReference>
<feature type="compositionally biased region" description="Low complexity" evidence="7">
    <location>
        <begin position="18"/>
        <end position="29"/>
    </location>
</feature>
<keyword evidence="5" id="KW-0949">S-adenosyl-L-methionine</keyword>
<evidence type="ECO:0000256" key="7">
    <source>
        <dbReference type="SAM" id="MobiDB-lite"/>
    </source>
</evidence>
<gene>
    <name evidence="8" type="ORF">C480_17507</name>
</gene>
<accession>M0AUZ8</accession>
<reference evidence="8 9" key="1">
    <citation type="journal article" date="2014" name="PLoS Genet.">
        <title>Phylogenetically driven sequencing of extremely halophilic archaea reveals strategies for static and dynamic osmo-response.</title>
        <authorList>
            <person name="Becker E.A."/>
            <person name="Seitzer P.M."/>
            <person name="Tritt A."/>
            <person name="Larsen D."/>
            <person name="Krusor M."/>
            <person name="Yao A.I."/>
            <person name="Wu D."/>
            <person name="Madern D."/>
            <person name="Eisen J.A."/>
            <person name="Darling A.E."/>
            <person name="Facciotti M.T."/>
        </authorList>
    </citation>
    <scope>NUCLEOTIDE SEQUENCE [LARGE SCALE GENOMIC DNA]</scope>
    <source>
        <strain evidence="8 9">DSM 13077</strain>
    </source>
</reference>
<dbReference type="GO" id="GO:1904047">
    <property type="term" value="F:S-adenosyl-L-methionine binding"/>
    <property type="evidence" value="ECO:0007669"/>
    <property type="project" value="TreeGrafter"/>
</dbReference>
<dbReference type="Gene3D" id="1.10.1020.10">
    <property type="entry name" value="Adenine-specific Methyltransferase, Domain 2"/>
    <property type="match status" value="1"/>
</dbReference>
<keyword evidence="9" id="KW-1185">Reference proteome</keyword>
<dbReference type="InterPro" id="IPR023095">
    <property type="entry name" value="Ade_MeTrfase_dom_2"/>
</dbReference>
<evidence type="ECO:0000256" key="1">
    <source>
        <dbReference type="ARBA" id="ARBA00006594"/>
    </source>
</evidence>
<feature type="compositionally biased region" description="Basic and acidic residues" evidence="7">
    <location>
        <begin position="349"/>
        <end position="358"/>
    </location>
</feature>
<organism evidence="8 9">
    <name type="scientific">Natrialba aegyptia DSM 13077</name>
    <dbReference type="NCBI Taxonomy" id="1227491"/>
    <lineage>
        <taxon>Archaea</taxon>
        <taxon>Methanobacteriati</taxon>
        <taxon>Methanobacteriota</taxon>
        <taxon>Stenosarchaea group</taxon>
        <taxon>Halobacteria</taxon>
        <taxon>Halobacteriales</taxon>
        <taxon>Natrialbaceae</taxon>
        <taxon>Natrialba</taxon>
    </lineage>
</organism>